<dbReference type="EMBL" id="KN835572">
    <property type="protein sequence ID" value="KIK35985.1"/>
    <property type="molecule type" value="Genomic_DNA"/>
</dbReference>
<reference evidence="1 2" key="1">
    <citation type="submission" date="2014-04" db="EMBL/GenBank/DDBJ databases">
        <authorList>
            <consortium name="DOE Joint Genome Institute"/>
            <person name="Kuo A."/>
            <person name="Ruytinx J."/>
            <person name="Rineau F."/>
            <person name="Colpaert J."/>
            <person name="Kohler A."/>
            <person name="Nagy L.G."/>
            <person name="Floudas D."/>
            <person name="Copeland A."/>
            <person name="Barry K.W."/>
            <person name="Cichocki N."/>
            <person name="Veneault-Fourrey C."/>
            <person name="LaButti K."/>
            <person name="Lindquist E.A."/>
            <person name="Lipzen A."/>
            <person name="Lundell T."/>
            <person name="Morin E."/>
            <person name="Murat C."/>
            <person name="Sun H."/>
            <person name="Tunlid A."/>
            <person name="Henrissat B."/>
            <person name="Grigoriev I.V."/>
            <person name="Hibbett D.S."/>
            <person name="Martin F."/>
            <person name="Nordberg H.P."/>
            <person name="Cantor M.N."/>
            <person name="Hua S.X."/>
        </authorList>
    </citation>
    <scope>NUCLEOTIDE SEQUENCE [LARGE SCALE GENOMIC DNA]</scope>
    <source>
        <strain evidence="1 2">UH-Slu-Lm8-n1</strain>
    </source>
</reference>
<protein>
    <submittedName>
        <fullName evidence="1">Uncharacterized protein</fullName>
    </submittedName>
</protein>
<reference evidence="2" key="2">
    <citation type="submission" date="2015-01" db="EMBL/GenBank/DDBJ databases">
        <title>Evolutionary Origins and Diversification of the Mycorrhizal Mutualists.</title>
        <authorList>
            <consortium name="DOE Joint Genome Institute"/>
            <consortium name="Mycorrhizal Genomics Consortium"/>
            <person name="Kohler A."/>
            <person name="Kuo A."/>
            <person name="Nagy L.G."/>
            <person name="Floudas D."/>
            <person name="Copeland A."/>
            <person name="Barry K.W."/>
            <person name="Cichocki N."/>
            <person name="Veneault-Fourrey C."/>
            <person name="LaButti K."/>
            <person name="Lindquist E.A."/>
            <person name="Lipzen A."/>
            <person name="Lundell T."/>
            <person name="Morin E."/>
            <person name="Murat C."/>
            <person name="Riley R."/>
            <person name="Ohm R."/>
            <person name="Sun H."/>
            <person name="Tunlid A."/>
            <person name="Henrissat B."/>
            <person name="Grigoriev I.V."/>
            <person name="Hibbett D.S."/>
            <person name="Martin F."/>
        </authorList>
    </citation>
    <scope>NUCLEOTIDE SEQUENCE [LARGE SCALE GENOMIC DNA]</scope>
    <source>
        <strain evidence="2">UH-Slu-Lm8-n1</strain>
    </source>
</reference>
<dbReference type="OrthoDB" id="2633808at2759"/>
<keyword evidence="2" id="KW-1185">Reference proteome</keyword>
<organism evidence="1 2">
    <name type="scientific">Suillus luteus UH-Slu-Lm8-n1</name>
    <dbReference type="NCBI Taxonomy" id="930992"/>
    <lineage>
        <taxon>Eukaryota</taxon>
        <taxon>Fungi</taxon>
        <taxon>Dikarya</taxon>
        <taxon>Basidiomycota</taxon>
        <taxon>Agaricomycotina</taxon>
        <taxon>Agaricomycetes</taxon>
        <taxon>Agaricomycetidae</taxon>
        <taxon>Boletales</taxon>
        <taxon>Suillineae</taxon>
        <taxon>Suillaceae</taxon>
        <taxon>Suillus</taxon>
    </lineage>
</organism>
<sequence length="191" mass="21849">MTRPRLYNTPQEKLEAARRYRKTYYDRNSAIISSKHKQKYRARRQSHKGIISSLKITNNHCLQSRTNINIADVEATLTRLINGSSTELLDQLVQDFRGTAAVEHWIKSIETLLADVDALRQRVQEYHCATLQSHGVGKEIRQAEFTAGRVAGLTKALEDILMRVMVDPHTLFDHHARGELLYQNSPNITAL</sequence>
<evidence type="ECO:0000313" key="2">
    <source>
        <dbReference type="Proteomes" id="UP000054485"/>
    </source>
</evidence>
<accession>A0A0C9ZEW0</accession>
<dbReference type="AlphaFoldDB" id="A0A0C9ZEW0"/>
<name>A0A0C9ZEW0_9AGAM</name>
<gene>
    <name evidence="1" type="ORF">CY34DRAFT_95230</name>
</gene>
<dbReference type="InParanoid" id="A0A0C9ZEW0"/>
<dbReference type="HOGENOM" id="CLU_1230622_0_0_1"/>
<evidence type="ECO:0000313" key="1">
    <source>
        <dbReference type="EMBL" id="KIK35985.1"/>
    </source>
</evidence>
<dbReference type="Proteomes" id="UP000054485">
    <property type="component" value="Unassembled WGS sequence"/>
</dbReference>
<proteinExistence type="predicted"/>